<comment type="caution">
    <text evidence="1">The sequence shown here is derived from an EMBL/GenBank/DDBJ whole genome shotgun (WGS) entry which is preliminary data.</text>
</comment>
<gene>
    <name evidence="1" type="ORF">F4821DRAFT_224767</name>
</gene>
<dbReference type="EMBL" id="MU394284">
    <property type="protein sequence ID" value="KAI6092056.1"/>
    <property type="molecule type" value="Genomic_DNA"/>
</dbReference>
<reference evidence="1 2" key="1">
    <citation type="journal article" date="2022" name="New Phytol.">
        <title>Ecological generalism drives hyperdiversity of secondary metabolite gene clusters in xylarialean endophytes.</title>
        <authorList>
            <person name="Franco M.E.E."/>
            <person name="Wisecaver J.H."/>
            <person name="Arnold A.E."/>
            <person name="Ju Y.M."/>
            <person name="Slot J.C."/>
            <person name="Ahrendt S."/>
            <person name="Moore L.P."/>
            <person name="Eastman K.E."/>
            <person name="Scott K."/>
            <person name="Konkel Z."/>
            <person name="Mondo S.J."/>
            <person name="Kuo A."/>
            <person name="Hayes R.D."/>
            <person name="Haridas S."/>
            <person name="Andreopoulos B."/>
            <person name="Riley R."/>
            <person name="LaButti K."/>
            <person name="Pangilinan J."/>
            <person name="Lipzen A."/>
            <person name="Amirebrahimi M."/>
            <person name="Yan J."/>
            <person name="Adam C."/>
            <person name="Keymanesh K."/>
            <person name="Ng V."/>
            <person name="Louie K."/>
            <person name="Northen T."/>
            <person name="Drula E."/>
            <person name="Henrissat B."/>
            <person name="Hsieh H.M."/>
            <person name="Youens-Clark K."/>
            <person name="Lutzoni F."/>
            <person name="Miadlikowska J."/>
            <person name="Eastwood D.C."/>
            <person name="Hamelin R.C."/>
            <person name="Grigoriev I.V."/>
            <person name="U'Ren J.M."/>
        </authorList>
    </citation>
    <scope>NUCLEOTIDE SEQUENCE [LARGE SCALE GENOMIC DNA]</scope>
    <source>
        <strain evidence="1 2">ER1909</strain>
    </source>
</reference>
<name>A0ACC0DGU0_9PEZI</name>
<sequence length="338" mass="38440">MWPKYPSINAPEHTGRLREELRVLRHLLGLGEENPTQINFGSSLRKSLLKDVLYVAIDIDGTRNFSCVHTGHYLLGISILDARHLQSYLGYPKAIRAKVKHPGDLIESHLIQVGQSSHLNYQSDRFLFGNAQLLQAQDVKAYLQKLIGRRHCVLVTYGGESSDCKFIEQLHLDTRPLYHIDVLKAAQYPLRAYYRYSLAKLLDALNLPWLNLHVAGNDARFTLHAMLMLAVRDWNLRNETTPAPVVRKTLSCLKGIAKAWKLPEQDQVSLAFLFEGSEDEGVLIKKKGKKRPKVRPEKTPEEKAARKEQKKLSNERKRIKALGKLSRQQGLLLPSSTS</sequence>
<dbReference type="Proteomes" id="UP001497680">
    <property type="component" value="Unassembled WGS sequence"/>
</dbReference>
<protein>
    <submittedName>
        <fullName evidence="1">Uncharacterized protein</fullName>
    </submittedName>
</protein>
<evidence type="ECO:0000313" key="2">
    <source>
        <dbReference type="Proteomes" id="UP001497680"/>
    </source>
</evidence>
<organism evidence="1 2">
    <name type="scientific">Hypoxylon rubiginosum</name>
    <dbReference type="NCBI Taxonomy" id="110542"/>
    <lineage>
        <taxon>Eukaryota</taxon>
        <taxon>Fungi</taxon>
        <taxon>Dikarya</taxon>
        <taxon>Ascomycota</taxon>
        <taxon>Pezizomycotina</taxon>
        <taxon>Sordariomycetes</taxon>
        <taxon>Xylariomycetidae</taxon>
        <taxon>Xylariales</taxon>
        <taxon>Hypoxylaceae</taxon>
        <taxon>Hypoxylon</taxon>
    </lineage>
</organism>
<keyword evidence="2" id="KW-1185">Reference proteome</keyword>
<accession>A0ACC0DGU0</accession>
<proteinExistence type="predicted"/>
<evidence type="ECO:0000313" key="1">
    <source>
        <dbReference type="EMBL" id="KAI6092056.1"/>
    </source>
</evidence>